<feature type="transmembrane region" description="Helical" evidence="8">
    <location>
        <begin position="181"/>
        <end position="206"/>
    </location>
</feature>
<comment type="similarity">
    <text evidence="2 8">Belongs to the 4-toluene sulfonate uptake permease (TSUP) (TC 2.A.102) family.</text>
</comment>
<keyword evidence="5 8" id="KW-0812">Transmembrane</keyword>
<feature type="transmembrane region" description="Helical" evidence="8">
    <location>
        <begin position="79"/>
        <end position="98"/>
    </location>
</feature>
<dbReference type="Proteomes" id="UP001595632">
    <property type="component" value="Unassembled WGS sequence"/>
</dbReference>
<evidence type="ECO:0000256" key="3">
    <source>
        <dbReference type="ARBA" id="ARBA00022448"/>
    </source>
</evidence>
<dbReference type="InterPro" id="IPR002781">
    <property type="entry name" value="TM_pro_TauE-like"/>
</dbReference>
<evidence type="ECO:0000256" key="2">
    <source>
        <dbReference type="ARBA" id="ARBA00009142"/>
    </source>
</evidence>
<keyword evidence="10" id="KW-1185">Reference proteome</keyword>
<dbReference type="RefSeq" id="WP_275632952.1">
    <property type="nucleotide sequence ID" value="NZ_JARGYD010000004.1"/>
</dbReference>
<evidence type="ECO:0000256" key="7">
    <source>
        <dbReference type="ARBA" id="ARBA00023136"/>
    </source>
</evidence>
<dbReference type="EMBL" id="JBHRTB010000010">
    <property type="protein sequence ID" value="MFC3142973.1"/>
    <property type="molecule type" value="Genomic_DNA"/>
</dbReference>
<dbReference type="InterPro" id="IPR052017">
    <property type="entry name" value="TSUP"/>
</dbReference>
<sequence>MIDLFTGGLDPLVAALLLIVSAFSSFITASFGIGGGGVMLAVLASLLPPAAIIPVHGVVQLGSNTGRAALFVRYTQWQVFWPFVIGSIIGVLIGGMTVVQLHPGWLQIAVGVFILWTVVGKPPAFLRKWGAVSGAFSSFLSMFIGGTGPFVAAYVRAQGYDRHAYVGTHATLMTVQHGLKVLMFGFLGFAFSEWALFILALVLAGFVGTWIGKHMLARINEALFKKVLNAILVLLSLRLVWAGAMRLWG</sequence>
<feature type="transmembrane region" description="Helical" evidence="8">
    <location>
        <begin position="12"/>
        <end position="33"/>
    </location>
</feature>
<gene>
    <name evidence="9" type="ORF">ACFOGP_09645</name>
</gene>
<keyword evidence="7 8" id="KW-0472">Membrane</keyword>
<feature type="transmembrane region" description="Helical" evidence="8">
    <location>
        <begin position="132"/>
        <end position="155"/>
    </location>
</feature>
<evidence type="ECO:0000256" key="6">
    <source>
        <dbReference type="ARBA" id="ARBA00022989"/>
    </source>
</evidence>
<organism evidence="9 10">
    <name type="scientific">Psychromarinibacter halotolerans</name>
    <dbReference type="NCBI Taxonomy" id="1775175"/>
    <lineage>
        <taxon>Bacteria</taxon>
        <taxon>Pseudomonadati</taxon>
        <taxon>Pseudomonadota</taxon>
        <taxon>Alphaproteobacteria</taxon>
        <taxon>Rhodobacterales</taxon>
        <taxon>Paracoccaceae</taxon>
        <taxon>Psychromarinibacter</taxon>
    </lineage>
</organism>
<evidence type="ECO:0000256" key="8">
    <source>
        <dbReference type="RuleBase" id="RU363041"/>
    </source>
</evidence>
<feature type="transmembrane region" description="Helical" evidence="8">
    <location>
        <begin position="104"/>
        <end position="120"/>
    </location>
</feature>
<accession>A0ABV7GRR1</accession>
<keyword evidence="6 8" id="KW-1133">Transmembrane helix</keyword>
<feature type="transmembrane region" description="Helical" evidence="8">
    <location>
        <begin position="39"/>
        <end position="59"/>
    </location>
</feature>
<reference evidence="10" key="1">
    <citation type="journal article" date="2019" name="Int. J. Syst. Evol. Microbiol.">
        <title>The Global Catalogue of Microorganisms (GCM) 10K type strain sequencing project: providing services to taxonomists for standard genome sequencing and annotation.</title>
        <authorList>
            <consortium name="The Broad Institute Genomics Platform"/>
            <consortium name="The Broad Institute Genome Sequencing Center for Infectious Disease"/>
            <person name="Wu L."/>
            <person name="Ma J."/>
        </authorList>
    </citation>
    <scope>NUCLEOTIDE SEQUENCE [LARGE SCALE GENOMIC DNA]</scope>
    <source>
        <strain evidence="10">KCTC 52366</strain>
    </source>
</reference>
<dbReference type="PANTHER" id="PTHR30269">
    <property type="entry name" value="TRANSMEMBRANE PROTEIN YFCA"/>
    <property type="match status" value="1"/>
</dbReference>
<dbReference type="PANTHER" id="PTHR30269:SF37">
    <property type="entry name" value="MEMBRANE TRANSPORTER PROTEIN"/>
    <property type="match status" value="1"/>
</dbReference>
<dbReference type="Pfam" id="PF01925">
    <property type="entry name" value="TauE"/>
    <property type="match status" value="1"/>
</dbReference>
<evidence type="ECO:0000313" key="10">
    <source>
        <dbReference type="Proteomes" id="UP001595632"/>
    </source>
</evidence>
<evidence type="ECO:0000256" key="1">
    <source>
        <dbReference type="ARBA" id="ARBA00004651"/>
    </source>
</evidence>
<keyword evidence="4 8" id="KW-1003">Cell membrane</keyword>
<protein>
    <recommendedName>
        <fullName evidence="8">Probable membrane transporter protein</fullName>
    </recommendedName>
</protein>
<keyword evidence="3" id="KW-0813">Transport</keyword>
<evidence type="ECO:0000256" key="4">
    <source>
        <dbReference type="ARBA" id="ARBA00022475"/>
    </source>
</evidence>
<comment type="subcellular location">
    <subcellularLocation>
        <location evidence="1 8">Cell membrane</location>
        <topology evidence="1 8">Multi-pass membrane protein</topology>
    </subcellularLocation>
</comment>
<evidence type="ECO:0000313" key="9">
    <source>
        <dbReference type="EMBL" id="MFC3142973.1"/>
    </source>
</evidence>
<proteinExistence type="inferred from homology"/>
<name>A0ABV7GRR1_9RHOB</name>
<feature type="transmembrane region" description="Helical" evidence="8">
    <location>
        <begin position="227"/>
        <end position="248"/>
    </location>
</feature>
<comment type="caution">
    <text evidence="9">The sequence shown here is derived from an EMBL/GenBank/DDBJ whole genome shotgun (WGS) entry which is preliminary data.</text>
</comment>
<evidence type="ECO:0000256" key="5">
    <source>
        <dbReference type="ARBA" id="ARBA00022692"/>
    </source>
</evidence>